<feature type="region of interest" description="Disordered" evidence="1">
    <location>
        <begin position="1"/>
        <end position="155"/>
    </location>
</feature>
<feature type="compositionally biased region" description="Polar residues" evidence="1">
    <location>
        <begin position="59"/>
        <end position="70"/>
    </location>
</feature>
<protein>
    <submittedName>
        <fullName evidence="2">Uncharacterized protein</fullName>
    </submittedName>
</protein>
<evidence type="ECO:0000256" key="1">
    <source>
        <dbReference type="SAM" id="MobiDB-lite"/>
    </source>
</evidence>
<name>A0AAN6DRL0_9EURO</name>
<organism evidence="2 3">
    <name type="scientific">Exophiala viscosa</name>
    <dbReference type="NCBI Taxonomy" id="2486360"/>
    <lineage>
        <taxon>Eukaryota</taxon>
        <taxon>Fungi</taxon>
        <taxon>Dikarya</taxon>
        <taxon>Ascomycota</taxon>
        <taxon>Pezizomycotina</taxon>
        <taxon>Eurotiomycetes</taxon>
        <taxon>Chaetothyriomycetidae</taxon>
        <taxon>Chaetothyriales</taxon>
        <taxon>Herpotrichiellaceae</taxon>
        <taxon>Exophiala</taxon>
    </lineage>
</organism>
<feature type="region of interest" description="Disordered" evidence="1">
    <location>
        <begin position="193"/>
        <end position="240"/>
    </location>
</feature>
<gene>
    <name evidence="2" type="ORF">EDD36DRAFT_467401</name>
</gene>
<proteinExistence type="predicted"/>
<reference evidence="2" key="1">
    <citation type="journal article" date="2022" name="bioRxiv">
        <title>Deciphering the potential niche of two novel black yeast fungi from a biological soil crust based on their genomes, phenotypes, and melanin regulation.</title>
        <authorList>
            <consortium name="DOE Joint Genome Institute"/>
            <person name="Carr E.C."/>
            <person name="Barton Q."/>
            <person name="Grambo S."/>
            <person name="Sullivan M."/>
            <person name="Renfro C.M."/>
            <person name="Kuo A."/>
            <person name="Pangilinan J."/>
            <person name="Lipzen A."/>
            <person name="Keymanesh K."/>
            <person name="Savage E."/>
            <person name="Barry K."/>
            <person name="Grigoriev I.V."/>
            <person name="Riekhof W.R."/>
            <person name="Harris S.S."/>
        </authorList>
    </citation>
    <scope>NUCLEOTIDE SEQUENCE</scope>
    <source>
        <strain evidence="2">JF 03-4F</strain>
    </source>
</reference>
<sequence>MPPHSYQPRLARNTIDDSEDDEIRQDALRERSNTPPLKVETRVIRGTSEDITPPRPDNWTMSPSPDLSTPRSRRLRMTPTRSQAKPPSTPRLGNPRAAKTSMNTRGSQDKTDSQADGRDTRSATIGRDSESARDHEEGNRSTNDTDARPSTRALRRRNINQVMPYKYDKHQHHLTRAIGKTADADLIEEAVQDEIESSQRRSTRKKPRISAGSTKSNSKNPSSKQSNNQRRGSPSAASSARSEKVILVGPDLAKVTLKIWLDGFLAGAIPTTLEDCDSLEALMDFITTSWGWAFNGASFHHAIISFPWLTQDANILLRPELKHTFENMMNEVEIAPVWAEKGEKATCEIKILVYLNASSAN</sequence>
<evidence type="ECO:0000313" key="2">
    <source>
        <dbReference type="EMBL" id="KAI1610332.1"/>
    </source>
</evidence>
<dbReference type="Proteomes" id="UP001203852">
    <property type="component" value="Unassembled WGS sequence"/>
</dbReference>
<evidence type="ECO:0000313" key="3">
    <source>
        <dbReference type="Proteomes" id="UP001203852"/>
    </source>
</evidence>
<dbReference type="EMBL" id="MU404358">
    <property type="protein sequence ID" value="KAI1610332.1"/>
    <property type="molecule type" value="Genomic_DNA"/>
</dbReference>
<comment type="caution">
    <text evidence="2">The sequence shown here is derived from an EMBL/GenBank/DDBJ whole genome shotgun (WGS) entry which is preliminary data.</text>
</comment>
<feature type="compositionally biased region" description="Low complexity" evidence="1">
    <location>
        <begin position="213"/>
        <end position="240"/>
    </location>
</feature>
<keyword evidence="3" id="KW-1185">Reference proteome</keyword>
<feature type="compositionally biased region" description="Basic and acidic residues" evidence="1">
    <location>
        <begin position="107"/>
        <end position="149"/>
    </location>
</feature>
<dbReference type="AlphaFoldDB" id="A0AAN6DRL0"/>
<accession>A0AAN6DRL0</accession>